<comment type="function">
    <text evidence="1">Catalyzes the phosphatidyl group transfer from one phosphatidylglycerol molecule to another to form cardiolipin (CL) (diphosphatidylglycerol) and glycerol.</text>
</comment>
<dbReference type="RefSeq" id="WP_119767635.1">
    <property type="nucleotide sequence ID" value="NZ_QYUO01000001.1"/>
</dbReference>
<comment type="subcellular location">
    <subcellularLocation>
        <location evidence="1">Cell membrane</location>
        <topology evidence="1">Peripheral membrane protein</topology>
    </subcellularLocation>
</comment>
<dbReference type="AlphaFoldDB" id="A0A3A3FNV1"/>
<keyword evidence="1" id="KW-0472">Membrane</keyword>
<dbReference type="HAMAP" id="MF_01917">
    <property type="entry name" value="Cardiolipin_synth_ClsB"/>
    <property type="match status" value="1"/>
</dbReference>
<keyword evidence="1" id="KW-0808">Transferase</keyword>
<evidence type="ECO:0000259" key="2">
    <source>
        <dbReference type="PROSITE" id="PS50035"/>
    </source>
</evidence>
<dbReference type="GO" id="GO:0005886">
    <property type="term" value="C:plasma membrane"/>
    <property type="evidence" value="ECO:0007669"/>
    <property type="project" value="UniProtKB-SubCell"/>
</dbReference>
<dbReference type="InterPro" id="IPR001736">
    <property type="entry name" value="PLipase_D/transphosphatidylase"/>
</dbReference>
<dbReference type="OrthoDB" id="9762009at2"/>
<dbReference type="EC" id="2.7.8.-" evidence="1"/>
<dbReference type="NCBIfam" id="NF008427">
    <property type="entry name" value="PRK11263.1"/>
    <property type="match status" value="1"/>
</dbReference>
<keyword evidence="1" id="KW-0443">Lipid metabolism</keyword>
<feature type="domain" description="PLD phosphodiesterase" evidence="2">
    <location>
        <begin position="104"/>
        <end position="131"/>
    </location>
</feature>
<dbReference type="EMBL" id="QYUO01000001">
    <property type="protein sequence ID" value="RJF97686.1"/>
    <property type="molecule type" value="Genomic_DNA"/>
</dbReference>
<keyword evidence="1" id="KW-0594">Phospholipid biosynthesis</keyword>
<accession>A0A3A3FNV1</accession>
<feature type="domain" description="PLD phosphodiesterase" evidence="2">
    <location>
        <begin position="290"/>
        <end position="317"/>
    </location>
</feature>
<feature type="active site" evidence="1">
    <location>
        <position position="297"/>
    </location>
</feature>
<dbReference type="GO" id="GO:0008808">
    <property type="term" value="F:cardiolipin synthase activity"/>
    <property type="evidence" value="ECO:0007669"/>
    <property type="project" value="InterPro"/>
</dbReference>
<keyword evidence="4" id="KW-1185">Reference proteome</keyword>
<dbReference type="CDD" id="cd09159">
    <property type="entry name" value="PLDc_ybhO_like_2"/>
    <property type="match status" value="1"/>
</dbReference>
<feature type="active site" evidence="1">
    <location>
        <position position="111"/>
    </location>
</feature>
<reference evidence="4" key="1">
    <citation type="submission" date="2018-09" db="EMBL/GenBank/DDBJ databases">
        <authorList>
            <person name="Zhu H."/>
        </authorList>
    </citation>
    <scope>NUCLEOTIDE SEQUENCE [LARGE SCALE GENOMIC DNA]</scope>
    <source>
        <strain evidence="4">K1R23-30</strain>
    </source>
</reference>
<feature type="active site" evidence="1">
    <location>
        <position position="302"/>
    </location>
</feature>
<organism evidence="3 4">
    <name type="scientific">Noviherbaspirillum saxi</name>
    <dbReference type="NCBI Taxonomy" id="2320863"/>
    <lineage>
        <taxon>Bacteria</taxon>
        <taxon>Pseudomonadati</taxon>
        <taxon>Pseudomonadota</taxon>
        <taxon>Betaproteobacteria</taxon>
        <taxon>Burkholderiales</taxon>
        <taxon>Oxalobacteraceae</taxon>
        <taxon>Noviherbaspirillum</taxon>
    </lineage>
</organism>
<feature type="active site" evidence="1">
    <location>
        <position position="116"/>
    </location>
</feature>
<evidence type="ECO:0000313" key="4">
    <source>
        <dbReference type="Proteomes" id="UP000265955"/>
    </source>
</evidence>
<comment type="caution">
    <text evidence="3">The sequence shown here is derived from an EMBL/GenBank/DDBJ whole genome shotgun (WGS) entry which is preliminary data.</text>
</comment>
<protein>
    <recommendedName>
        <fullName evidence="1">Cardiolipin synthase B</fullName>
        <shortName evidence="1">CL synthase</shortName>
        <ecNumber evidence="1">2.7.8.-</ecNumber>
    </recommendedName>
</protein>
<keyword evidence="1" id="KW-1003">Cell membrane</keyword>
<name>A0A3A3FNV1_9BURK</name>
<comment type="similarity">
    <text evidence="1">Belongs to the phospholipase D family. Cardiolipin synthase subfamily. ClsB sub-subfamily.</text>
</comment>
<evidence type="ECO:0000313" key="3">
    <source>
        <dbReference type="EMBL" id="RJF97686.1"/>
    </source>
</evidence>
<dbReference type="Proteomes" id="UP000265955">
    <property type="component" value="Unassembled WGS sequence"/>
</dbReference>
<evidence type="ECO:0000256" key="1">
    <source>
        <dbReference type="HAMAP-Rule" id="MF_01917"/>
    </source>
</evidence>
<dbReference type="SMART" id="SM00155">
    <property type="entry name" value="PLDc"/>
    <property type="match status" value="2"/>
</dbReference>
<dbReference type="PANTHER" id="PTHR21248">
    <property type="entry name" value="CARDIOLIPIN SYNTHASE"/>
    <property type="match status" value="1"/>
</dbReference>
<dbReference type="InterPro" id="IPR025202">
    <property type="entry name" value="PLD-like_dom"/>
</dbReference>
<dbReference type="CDD" id="cd09110">
    <property type="entry name" value="PLDc_CLS_1"/>
    <property type="match status" value="1"/>
</dbReference>
<sequence>MRPVEFIAHNRVGLLHCGAEFFPALIGAIDNARFEVFLETYIFTLDATGLQVKDALVRAAARGVAVNVITDWVGTGHRHSAELNKRLQKGGVNYRVFNAWCRRGVARTHRKMCVVDREVAFLGGLNINDDYISDDGFAIPLPAPRWDFAVRIHGPLVAAIHEELQSQWRLLNGLHLRFRWERFRDRRIANPIIEDGAAMAALVLRDNLRNRRTIQRTYLKALGNAHHRAVLANPYFAPGRKLRDGLAAAARRGVDVTLLIGVGQFRIQDAVAHSFYPKLLKSGVRVVEYRKTQLHGKVAVIDDDWATVGSSNWDGLSLFVNHEANVVVREPKFAHALRVHIENAIDEGVTIRMEDYVNIPWYERAWYGAAYFLYKSILRIITLGRYVE</sequence>
<dbReference type="Gene3D" id="3.30.870.10">
    <property type="entry name" value="Endonuclease Chain A"/>
    <property type="match status" value="2"/>
</dbReference>
<keyword evidence="1" id="KW-1208">Phospholipid metabolism</keyword>
<keyword evidence="1" id="KW-0444">Lipid biosynthesis</keyword>
<dbReference type="InterPro" id="IPR030872">
    <property type="entry name" value="Cardiolipin_synth_ClsB"/>
</dbReference>
<dbReference type="PANTHER" id="PTHR21248:SF22">
    <property type="entry name" value="PHOSPHOLIPASE D"/>
    <property type="match status" value="1"/>
</dbReference>
<proteinExistence type="inferred from homology"/>
<feature type="active site" evidence="1">
    <location>
        <position position="109"/>
    </location>
</feature>
<dbReference type="SUPFAM" id="SSF56024">
    <property type="entry name" value="Phospholipase D/nuclease"/>
    <property type="match status" value="2"/>
</dbReference>
<comment type="catalytic activity">
    <reaction evidence="1">
        <text>2 a 1,2-diacyl-sn-glycero-3-phospho-(1'-sn-glycerol) = a cardiolipin + glycerol</text>
        <dbReference type="Rhea" id="RHEA:31451"/>
        <dbReference type="ChEBI" id="CHEBI:17754"/>
        <dbReference type="ChEBI" id="CHEBI:62237"/>
        <dbReference type="ChEBI" id="CHEBI:64716"/>
    </reaction>
</comment>
<dbReference type="Pfam" id="PF13091">
    <property type="entry name" value="PLDc_2"/>
    <property type="match status" value="2"/>
</dbReference>
<dbReference type="GO" id="GO:0032049">
    <property type="term" value="P:cardiolipin biosynthetic process"/>
    <property type="evidence" value="ECO:0007669"/>
    <property type="project" value="InterPro"/>
</dbReference>
<gene>
    <name evidence="1 3" type="primary">clsB</name>
    <name evidence="3" type="ORF">D3871_03470</name>
</gene>
<feature type="active site" evidence="1">
    <location>
        <position position="295"/>
    </location>
</feature>
<dbReference type="PROSITE" id="PS50035">
    <property type="entry name" value="PLD"/>
    <property type="match status" value="2"/>
</dbReference>